<feature type="transmembrane region" description="Helical" evidence="1">
    <location>
        <begin position="7"/>
        <end position="24"/>
    </location>
</feature>
<dbReference type="AlphaFoldDB" id="A0A6C0K4V7"/>
<dbReference type="EMBL" id="MN740800">
    <property type="protein sequence ID" value="QHU12483.1"/>
    <property type="molecule type" value="Genomic_DNA"/>
</dbReference>
<proteinExistence type="predicted"/>
<name>A0A6C0K4V7_9ZZZZ</name>
<feature type="transmembrane region" description="Helical" evidence="1">
    <location>
        <begin position="100"/>
        <end position="122"/>
    </location>
</feature>
<dbReference type="Pfam" id="PF09945">
    <property type="entry name" value="DUF2177"/>
    <property type="match status" value="1"/>
</dbReference>
<reference evidence="2" key="1">
    <citation type="journal article" date="2020" name="Nature">
        <title>Giant virus diversity and host interactions through global metagenomics.</title>
        <authorList>
            <person name="Schulz F."/>
            <person name="Roux S."/>
            <person name="Paez-Espino D."/>
            <person name="Jungbluth S."/>
            <person name="Walsh D.A."/>
            <person name="Denef V.J."/>
            <person name="McMahon K.D."/>
            <person name="Konstantinidis K.T."/>
            <person name="Eloe-Fadrosh E.A."/>
            <person name="Kyrpides N.C."/>
            <person name="Woyke T."/>
        </authorList>
    </citation>
    <scope>NUCLEOTIDE SEQUENCE</scope>
    <source>
        <strain evidence="2">GVMAG-S-1101171-110</strain>
    </source>
</reference>
<keyword evidence="1" id="KW-0472">Membrane</keyword>
<evidence type="ECO:0000313" key="2">
    <source>
        <dbReference type="EMBL" id="QHU12483.1"/>
    </source>
</evidence>
<evidence type="ECO:0000256" key="1">
    <source>
        <dbReference type="SAM" id="Phobius"/>
    </source>
</evidence>
<protein>
    <recommendedName>
        <fullName evidence="3">DUF2177 family protein</fullName>
    </recommendedName>
</protein>
<organism evidence="2">
    <name type="scientific">viral metagenome</name>
    <dbReference type="NCBI Taxonomy" id="1070528"/>
    <lineage>
        <taxon>unclassified sequences</taxon>
        <taxon>metagenomes</taxon>
        <taxon>organismal metagenomes</taxon>
    </lineage>
</organism>
<accession>A0A6C0K4V7</accession>
<evidence type="ECO:0008006" key="3">
    <source>
        <dbReference type="Google" id="ProtNLM"/>
    </source>
</evidence>
<feature type="transmembrane region" description="Helical" evidence="1">
    <location>
        <begin position="68"/>
        <end position="88"/>
    </location>
</feature>
<dbReference type="InterPro" id="IPR018687">
    <property type="entry name" value="DUF2177_membr"/>
</dbReference>
<feature type="transmembrane region" description="Helical" evidence="1">
    <location>
        <begin position="44"/>
        <end position="61"/>
    </location>
</feature>
<keyword evidence="1" id="KW-0812">Transmembrane</keyword>
<keyword evidence="1" id="KW-1133">Transmembrane helix</keyword>
<sequence length="124" mass="14230">MNEITKVLLFAFGMFVLDLPWLIFQNSWVQEFMREIQGGRSMNPRLWAGAPVYLALGYLLTQQISAPRAFLTGLCVYAVYDFTQLFAFDKYPLSFAVIDTVWGGFLMAFSWWVANYFGLVAAEK</sequence>